<dbReference type="EMBL" id="JADYXP020000008">
    <property type="protein sequence ID" value="KAL0117656.1"/>
    <property type="molecule type" value="Genomic_DNA"/>
</dbReference>
<dbReference type="Proteomes" id="UP001430953">
    <property type="component" value="Unassembled WGS sequence"/>
</dbReference>
<reference evidence="2 3" key="1">
    <citation type="submission" date="2023-03" db="EMBL/GenBank/DDBJ databases">
        <title>High recombination rates correlate with genetic variation in Cardiocondyla obscurior ants.</title>
        <authorList>
            <person name="Errbii M."/>
        </authorList>
    </citation>
    <scope>NUCLEOTIDE SEQUENCE [LARGE SCALE GENOMIC DNA]</scope>
    <source>
        <strain evidence="2">Alpha-2009</strain>
        <tissue evidence="2">Whole body</tissue>
    </source>
</reference>
<protein>
    <submittedName>
        <fullName evidence="2">Uncharacterized protein</fullName>
    </submittedName>
</protein>
<comment type="caution">
    <text evidence="2">The sequence shown here is derived from an EMBL/GenBank/DDBJ whole genome shotgun (WGS) entry which is preliminary data.</text>
</comment>
<evidence type="ECO:0000256" key="1">
    <source>
        <dbReference type="SAM" id="MobiDB-lite"/>
    </source>
</evidence>
<sequence>MEPMDIKVEVECEQCRALICRQNLLKCLRQREMGFTTPLNTSRVWCPKHQLYIGSVSWDFMQHNPVYGEKRVIMTKLLLCTRSIGTTIVIAPKPSDRESYPAAKRRNFVTVHPAMHRSGHNIGRPPDTTPSGGDPGRGAPQTL</sequence>
<feature type="compositionally biased region" description="Low complexity" evidence="1">
    <location>
        <begin position="123"/>
        <end position="132"/>
    </location>
</feature>
<accession>A0AAW2FSC8</accession>
<organism evidence="2 3">
    <name type="scientific">Cardiocondyla obscurior</name>
    <dbReference type="NCBI Taxonomy" id="286306"/>
    <lineage>
        <taxon>Eukaryota</taxon>
        <taxon>Metazoa</taxon>
        <taxon>Ecdysozoa</taxon>
        <taxon>Arthropoda</taxon>
        <taxon>Hexapoda</taxon>
        <taxon>Insecta</taxon>
        <taxon>Pterygota</taxon>
        <taxon>Neoptera</taxon>
        <taxon>Endopterygota</taxon>
        <taxon>Hymenoptera</taxon>
        <taxon>Apocrita</taxon>
        <taxon>Aculeata</taxon>
        <taxon>Formicoidea</taxon>
        <taxon>Formicidae</taxon>
        <taxon>Myrmicinae</taxon>
        <taxon>Cardiocondyla</taxon>
    </lineage>
</organism>
<proteinExistence type="predicted"/>
<dbReference type="AlphaFoldDB" id="A0AAW2FSC8"/>
<name>A0AAW2FSC8_9HYME</name>
<keyword evidence="3" id="KW-1185">Reference proteome</keyword>
<feature type="region of interest" description="Disordered" evidence="1">
    <location>
        <begin position="115"/>
        <end position="143"/>
    </location>
</feature>
<evidence type="ECO:0000313" key="3">
    <source>
        <dbReference type="Proteomes" id="UP001430953"/>
    </source>
</evidence>
<gene>
    <name evidence="2" type="ORF">PUN28_008808</name>
</gene>
<evidence type="ECO:0000313" key="2">
    <source>
        <dbReference type="EMBL" id="KAL0117656.1"/>
    </source>
</evidence>